<feature type="compositionally biased region" description="Basic residues" evidence="1">
    <location>
        <begin position="205"/>
        <end position="214"/>
    </location>
</feature>
<evidence type="ECO:0000313" key="2">
    <source>
        <dbReference type="EMBL" id="RPD55094.1"/>
    </source>
</evidence>
<evidence type="ECO:0000256" key="1">
    <source>
        <dbReference type="SAM" id="MobiDB-lite"/>
    </source>
</evidence>
<gene>
    <name evidence="2" type="ORF">L227DRAFT_603691</name>
</gene>
<proteinExistence type="predicted"/>
<feature type="region of interest" description="Disordered" evidence="1">
    <location>
        <begin position="49"/>
        <end position="229"/>
    </location>
</feature>
<dbReference type="AlphaFoldDB" id="A0A5C2RUW7"/>
<dbReference type="Proteomes" id="UP000313359">
    <property type="component" value="Unassembled WGS sequence"/>
</dbReference>
<protein>
    <submittedName>
        <fullName evidence="2">Uncharacterized protein</fullName>
    </submittedName>
</protein>
<sequence>MSNSGKAAAQTEYRSSSRTERAISPAAAGGIEWVACDLPPWACRSCQQKLAEQGRGPGTRHGTPSGSHPPSVAGVDRGTYPSIDATAASTSTRNNAQHSDDHTVGASRGTSINREGSPKAHRANGHRRSSNIATDDAAADGYASEGYASSTTSDEVDSAADDPDWEENASTSTVRHSAVYDDDDPTARESSLSADTGSEEEYKPYRTKQKRTKTSGRPTGKAAKRSRRG</sequence>
<dbReference type="EMBL" id="ML122298">
    <property type="protein sequence ID" value="RPD55094.1"/>
    <property type="molecule type" value="Genomic_DNA"/>
</dbReference>
<reference evidence="2" key="1">
    <citation type="journal article" date="2018" name="Genome Biol. Evol.">
        <title>Genomics and development of Lentinus tigrinus, a white-rot wood-decaying mushroom with dimorphic fruiting bodies.</title>
        <authorList>
            <person name="Wu B."/>
            <person name="Xu Z."/>
            <person name="Knudson A."/>
            <person name="Carlson A."/>
            <person name="Chen N."/>
            <person name="Kovaka S."/>
            <person name="LaButti K."/>
            <person name="Lipzen A."/>
            <person name="Pennachio C."/>
            <person name="Riley R."/>
            <person name="Schakwitz W."/>
            <person name="Umezawa K."/>
            <person name="Ohm R.A."/>
            <person name="Grigoriev I.V."/>
            <person name="Nagy L.G."/>
            <person name="Gibbons J."/>
            <person name="Hibbett D."/>
        </authorList>
    </citation>
    <scope>NUCLEOTIDE SEQUENCE [LARGE SCALE GENOMIC DNA]</scope>
    <source>
        <strain evidence="2">ALCF2SS1-6</strain>
    </source>
</reference>
<evidence type="ECO:0000313" key="3">
    <source>
        <dbReference type="Proteomes" id="UP000313359"/>
    </source>
</evidence>
<feature type="region of interest" description="Disordered" evidence="1">
    <location>
        <begin position="1"/>
        <end position="22"/>
    </location>
</feature>
<feature type="compositionally biased region" description="Acidic residues" evidence="1">
    <location>
        <begin position="154"/>
        <end position="167"/>
    </location>
</feature>
<feature type="compositionally biased region" description="Basic residues" evidence="1">
    <location>
        <begin position="119"/>
        <end position="129"/>
    </location>
</feature>
<organism evidence="2 3">
    <name type="scientific">Lentinus tigrinus ALCF2SS1-6</name>
    <dbReference type="NCBI Taxonomy" id="1328759"/>
    <lineage>
        <taxon>Eukaryota</taxon>
        <taxon>Fungi</taxon>
        <taxon>Dikarya</taxon>
        <taxon>Basidiomycota</taxon>
        <taxon>Agaricomycotina</taxon>
        <taxon>Agaricomycetes</taxon>
        <taxon>Polyporales</taxon>
        <taxon>Polyporaceae</taxon>
        <taxon>Lentinus</taxon>
    </lineage>
</organism>
<keyword evidence="3" id="KW-1185">Reference proteome</keyword>
<name>A0A5C2RUW7_9APHY</name>
<accession>A0A5C2RUW7</accession>